<evidence type="ECO:0000313" key="7">
    <source>
        <dbReference type="EMBL" id="MBB6041393.1"/>
    </source>
</evidence>
<reference evidence="7 8" key="1">
    <citation type="submission" date="2020-08" db="EMBL/GenBank/DDBJ databases">
        <title>Genomic Encyclopedia of Type Strains, Phase IV (KMG-IV): sequencing the most valuable type-strain genomes for metagenomic binning, comparative biology and taxonomic classification.</title>
        <authorList>
            <person name="Goeker M."/>
        </authorList>
    </citation>
    <scope>NUCLEOTIDE SEQUENCE [LARGE SCALE GENOMIC DNA]</scope>
    <source>
        <strain evidence="7 8">DSM 17245</strain>
    </source>
</reference>
<dbReference type="GeneID" id="85014912"/>
<dbReference type="GO" id="GO:0005737">
    <property type="term" value="C:cytoplasm"/>
    <property type="evidence" value="ECO:0007669"/>
    <property type="project" value="UniProtKB-SubCell"/>
</dbReference>
<dbReference type="HAMAP" id="MF_01197">
    <property type="entry name" value="SepF"/>
    <property type="match status" value="1"/>
</dbReference>
<dbReference type="Pfam" id="PF04472">
    <property type="entry name" value="SepF"/>
    <property type="match status" value="1"/>
</dbReference>
<dbReference type="PANTHER" id="PTHR35798:SF1">
    <property type="entry name" value="CELL DIVISION PROTEIN SEPF"/>
    <property type="match status" value="1"/>
</dbReference>
<organism evidence="7 8">
    <name type="scientific">Oribacterium sinus</name>
    <dbReference type="NCBI Taxonomy" id="237576"/>
    <lineage>
        <taxon>Bacteria</taxon>
        <taxon>Bacillati</taxon>
        <taxon>Bacillota</taxon>
        <taxon>Clostridia</taxon>
        <taxon>Lachnospirales</taxon>
        <taxon>Lachnospiraceae</taxon>
        <taxon>Oribacterium</taxon>
    </lineage>
</organism>
<dbReference type="PANTHER" id="PTHR35798">
    <property type="entry name" value="CELL DIVISION PROTEIN SEPF"/>
    <property type="match status" value="1"/>
</dbReference>
<evidence type="ECO:0000313" key="8">
    <source>
        <dbReference type="Proteomes" id="UP000522163"/>
    </source>
</evidence>
<dbReference type="InterPro" id="IPR038594">
    <property type="entry name" value="SepF-like_sf"/>
</dbReference>
<dbReference type="EMBL" id="JACHHH010000006">
    <property type="protein sequence ID" value="MBB6041393.1"/>
    <property type="molecule type" value="Genomic_DNA"/>
</dbReference>
<comment type="function">
    <text evidence="4 5">Cell division protein that is part of the divisome complex and is recruited early to the Z-ring. Probably stimulates Z-ring formation, perhaps through the cross-linking of FtsZ protofilaments. Its function overlaps with FtsA.</text>
</comment>
<protein>
    <recommendedName>
        <fullName evidence="5">Cell division protein SepF</fullName>
    </recommendedName>
</protein>
<sequence>MSFFSNLMKKMNLDREDEYDDLDQDYDFEDEYEEEEEAAPKRSSFFSRREEEESAEPKIRLFGKSKEKVEPKSASMQVVMMKPSSLGDAINVSDYLLDGTSVLLNMEGLHTEIAQRIIDIVSGTVYAIGGDIKKISTYIFIAGPEDVELSGDFAGSVFSSNAEYNGIHLNM</sequence>
<feature type="compositionally biased region" description="Basic and acidic residues" evidence="6">
    <location>
        <begin position="47"/>
        <end position="62"/>
    </location>
</feature>
<dbReference type="GO" id="GO:0000917">
    <property type="term" value="P:division septum assembly"/>
    <property type="evidence" value="ECO:0007669"/>
    <property type="project" value="UniProtKB-KW"/>
</dbReference>
<feature type="compositionally biased region" description="Acidic residues" evidence="6">
    <location>
        <begin position="15"/>
        <end position="37"/>
    </location>
</feature>
<dbReference type="Proteomes" id="UP000522163">
    <property type="component" value="Unassembled WGS sequence"/>
</dbReference>
<comment type="subcellular location">
    <subcellularLocation>
        <location evidence="5">Cytoplasm</location>
    </subcellularLocation>
    <text evidence="5">Localizes to the division site, in a FtsZ-dependent manner.</text>
</comment>
<dbReference type="AlphaFoldDB" id="A0A7W9SFU4"/>
<keyword evidence="1 5" id="KW-0132">Cell division</keyword>
<accession>A0A7W9SFU4</accession>
<dbReference type="InterPro" id="IPR007561">
    <property type="entry name" value="Cell_div_SepF/SepF-rel"/>
</dbReference>
<name>A0A7W9SFU4_9FIRM</name>
<comment type="caution">
    <text evidence="7">The sequence shown here is derived from an EMBL/GenBank/DDBJ whole genome shotgun (WGS) entry which is preliminary data.</text>
</comment>
<evidence type="ECO:0000256" key="5">
    <source>
        <dbReference type="HAMAP-Rule" id="MF_01197"/>
    </source>
</evidence>
<dbReference type="InterPro" id="IPR023052">
    <property type="entry name" value="Cell_div_SepF"/>
</dbReference>
<evidence type="ECO:0000256" key="3">
    <source>
        <dbReference type="ARBA" id="ARBA00023306"/>
    </source>
</evidence>
<dbReference type="Gene3D" id="3.30.110.150">
    <property type="entry name" value="SepF-like protein"/>
    <property type="match status" value="1"/>
</dbReference>
<keyword evidence="3 5" id="KW-0131">Cell cycle</keyword>
<dbReference type="RefSeq" id="WP_243155874.1">
    <property type="nucleotide sequence ID" value="NZ_CAUVME010000017.1"/>
</dbReference>
<evidence type="ECO:0000256" key="2">
    <source>
        <dbReference type="ARBA" id="ARBA00023210"/>
    </source>
</evidence>
<keyword evidence="2 5" id="KW-0717">Septation</keyword>
<gene>
    <name evidence="5" type="primary">sepF</name>
    <name evidence="7" type="ORF">HNQ46_001373</name>
</gene>
<dbReference type="GO" id="GO:0043093">
    <property type="term" value="P:FtsZ-dependent cytokinesis"/>
    <property type="evidence" value="ECO:0007669"/>
    <property type="project" value="UniProtKB-UniRule"/>
</dbReference>
<keyword evidence="5" id="KW-0963">Cytoplasm</keyword>
<evidence type="ECO:0000256" key="6">
    <source>
        <dbReference type="SAM" id="MobiDB-lite"/>
    </source>
</evidence>
<evidence type="ECO:0000256" key="1">
    <source>
        <dbReference type="ARBA" id="ARBA00022618"/>
    </source>
</evidence>
<comment type="similarity">
    <text evidence="5">Belongs to the SepF family.</text>
</comment>
<feature type="region of interest" description="Disordered" evidence="6">
    <location>
        <begin position="15"/>
        <end position="62"/>
    </location>
</feature>
<comment type="subunit">
    <text evidence="5">Homodimer. Interacts with FtsZ.</text>
</comment>
<evidence type="ECO:0000256" key="4">
    <source>
        <dbReference type="ARBA" id="ARBA00044936"/>
    </source>
</evidence>
<proteinExistence type="inferred from homology"/>